<dbReference type="Proteomes" id="UP000316096">
    <property type="component" value="Unassembled WGS sequence"/>
</dbReference>
<feature type="domain" description="Response regulatory" evidence="7">
    <location>
        <begin position="3"/>
        <end position="121"/>
    </location>
</feature>
<dbReference type="SUPFAM" id="SSF52172">
    <property type="entry name" value="CheY-like"/>
    <property type="match status" value="1"/>
</dbReference>
<dbReference type="SMART" id="SM00448">
    <property type="entry name" value="REC"/>
    <property type="match status" value="1"/>
</dbReference>
<dbReference type="SMART" id="SM00421">
    <property type="entry name" value="HTH_LUXR"/>
    <property type="match status" value="1"/>
</dbReference>
<dbReference type="InterPro" id="IPR058245">
    <property type="entry name" value="NreC/VraR/RcsB-like_REC"/>
</dbReference>
<comment type="caution">
    <text evidence="8">The sequence shown here is derived from an EMBL/GenBank/DDBJ whole genome shotgun (WGS) entry which is preliminary data.</text>
</comment>
<evidence type="ECO:0000256" key="1">
    <source>
        <dbReference type="ARBA" id="ARBA00022553"/>
    </source>
</evidence>
<dbReference type="PANTHER" id="PTHR43214">
    <property type="entry name" value="TWO-COMPONENT RESPONSE REGULATOR"/>
    <property type="match status" value="1"/>
</dbReference>
<keyword evidence="1 5" id="KW-0597">Phosphoprotein</keyword>
<evidence type="ECO:0000256" key="4">
    <source>
        <dbReference type="ARBA" id="ARBA00023163"/>
    </source>
</evidence>
<protein>
    <submittedName>
        <fullName evidence="8">LuxR family two component transcriptional regulator</fullName>
    </submittedName>
</protein>
<gene>
    <name evidence="8" type="ORF">FB559_3985</name>
</gene>
<dbReference type="InterPro" id="IPR039420">
    <property type="entry name" value="WalR-like"/>
</dbReference>
<evidence type="ECO:0000256" key="2">
    <source>
        <dbReference type="ARBA" id="ARBA00023015"/>
    </source>
</evidence>
<dbReference type="PROSITE" id="PS50043">
    <property type="entry name" value="HTH_LUXR_2"/>
    <property type="match status" value="1"/>
</dbReference>
<name>A0A543CMR1_9ACTN</name>
<keyword evidence="2" id="KW-0805">Transcription regulation</keyword>
<dbReference type="AlphaFoldDB" id="A0A543CMR1"/>
<dbReference type="InterPro" id="IPR011006">
    <property type="entry name" value="CheY-like_superfamily"/>
</dbReference>
<dbReference type="InterPro" id="IPR000792">
    <property type="entry name" value="Tscrpt_reg_LuxR_C"/>
</dbReference>
<organism evidence="8 9">
    <name type="scientific">Actinoallomurus bryophytorum</name>
    <dbReference type="NCBI Taxonomy" id="1490222"/>
    <lineage>
        <taxon>Bacteria</taxon>
        <taxon>Bacillati</taxon>
        <taxon>Actinomycetota</taxon>
        <taxon>Actinomycetes</taxon>
        <taxon>Streptosporangiales</taxon>
        <taxon>Thermomonosporaceae</taxon>
        <taxon>Actinoallomurus</taxon>
    </lineage>
</organism>
<evidence type="ECO:0000259" key="7">
    <source>
        <dbReference type="PROSITE" id="PS50110"/>
    </source>
</evidence>
<dbReference type="CDD" id="cd06170">
    <property type="entry name" value="LuxR_C_like"/>
    <property type="match status" value="1"/>
</dbReference>
<evidence type="ECO:0000259" key="6">
    <source>
        <dbReference type="PROSITE" id="PS50043"/>
    </source>
</evidence>
<sequence length="224" mass="23788">MIRVLIADDQTIVRAGFAALLAAQPDIDVVAQGGDGREAVRLAETHRPDVVLMDIRMPGMDGIDATKRILADPANASTRVLVLTTFDVDEYVYEALSAGASGFLLKDATADDLVSAVRVVARGDALLAPQVTGRLIKEFSRQRRARPRPAPGLATLTARETEVLGLIAGGLSNGEIARSLVVSEHTVKTHVARVFTKLGLRDRAQAVVLAYESGLVTPGGARED</sequence>
<evidence type="ECO:0000256" key="5">
    <source>
        <dbReference type="PROSITE-ProRule" id="PRU00169"/>
    </source>
</evidence>
<evidence type="ECO:0000256" key="3">
    <source>
        <dbReference type="ARBA" id="ARBA00023125"/>
    </source>
</evidence>
<dbReference type="Pfam" id="PF00072">
    <property type="entry name" value="Response_reg"/>
    <property type="match status" value="1"/>
</dbReference>
<dbReference type="PRINTS" id="PR00038">
    <property type="entry name" value="HTHLUXR"/>
</dbReference>
<dbReference type="GO" id="GO:0003677">
    <property type="term" value="F:DNA binding"/>
    <property type="evidence" value="ECO:0007669"/>
    <property type="project" value="UniProtKB-KW"/>
</dbReference>
<dbReference type="Gene3D" id="3.40.50.2300">
    <property type="match status" value="1"/>
</dbReference>
<dbReference type="CDD" id="cd17535">
    <property type="entry name" value="REC_NarL-like"/>
    <property type="match status" value="1"/>
</dbReference>
<evidence type="ECO:0000313" key="8">
    <source>
        <dbReference type="EMBL" id="TQL98362.1"/>
    </source>
</evidence>
<dbReference type="PROSITE" id="PS50110">
    <property type="entry name" value="RESPONSE_REGULATORY"/>
    <property type="match status" value="1"/>
</dbReference>
<dbReference type="GO" id="GO:0006355">
    <property type="term" value="P:regulation of DNA-templated transcription"/>
    <property type="evidence" value="ECO:0007669"/>
    <property type="project" value="InterPro"/>
</dbReference>
<proteinExistence type="predicted"/>
<keyword evidence="3" id="KW-0238">DNA-binding</keyword>
<accession>A0A543CMR1</accession>
<dbReference type="EMBL" id="VFOZ01000001">
    <property type="protein sequence ID" value="TQL98362.1"/>
    <property type="molecule type" value="Genomic_DNA"/>
</dbReference>
<dbReference type="OrthoDB" id="154278at2"/>
<feature type="modified residue" description="4-aspartylphosphate" evidence="5">
    <location>
        <position position="54"/>
    </location>
</feature>
<dbReference type="GO" id="GO:0000160">
    <property type="term" value="P:phosphorelay signal transduction system"/>
    <property type="evidence" value="ECO:0007669"/>
    <property type="project" value="InterPro"/>
</dbReference>
<dbReference type="RefSeq" id="WP_141956972.1">
    <property type="nucleotide sequence ID" value="NZ_VFOZ01000001.1"/>
</dbReference>
<dbReference type="PROSITE" id="PS00622">
    <property type="entry name" value="HTH_LUXR_1"/>
    <property type="match status" value="1"/>
</dbReference>
<dbReference type="InterPro" id="IPR016032">
    <property type="entry name" value="Sig_transdc_resp-reg_C-effctor"/>
</dbReference>
<dbReference type="InterPro" id="IPR001789">
    <property type="entry name" value="Sig_transdc_resp-reg_receiver"/>
</dbReference>
<dbReference type="Pfam" id="PF00196">
    <property type="entry name" value="GerE"/>
    <property type="match status" value="1"/>
</dbReference>
<reference evidence="8 9" key="1">
    <citation type="submission" date="2019-06" db="EMBL/GenBank/DDBJ databases">
        <title>Sequencing the genomes of 1000 actinobacteria strains.</title>
        <authorList>
            <person name="Klenk H.-P."/>
        </authorList>
    </citation>
    <scope>NUCLEOTIDE SEQUENCE [LARGE SCALE GENOMIC DNA]</scope>
    <source>
        <strain evidence="8 9">DSM 102200</strain>
    </source>
</reference>
<keyword evidence="4" id="KW-0804">Transcription</keyword>
<dbReference type="PANTHER" id="PTHR43214:SF24">
    <property type="entry name" value="TRANSCRIPTIONAL REGULATORY PROTEIN NARL-RELATED"/>
    <property type="match status" value="1"/>
</dbReference>
<feature type="domain" description="HTH luxR-type" evidence="6">
    <location>
        <begin position="149"/>
        <end position="214"/>
    </location>
</feature>
<evidence type="ECO:0000313" key="9">
    <source>
        <dbReference type="Proteomes" id="UP000316096"/>
    </source>
</evidence>
<dbReference type="SUPFAM" id="SSF46894">
    <property type="entry name" value="C-terminal effector domain of the bipartite response regulators"/>
    <property type="match status" value="1"/>
</dbReference>
<keyword evidence="9" id="KW-1185">Reference proteome</keyword>